<organism evidence="1">
    <name type="scientific">Tanacetum cinerariifolium</name>
    <name type="common">Dalmatian daisy</name>
    <name type="synonym">Chrysanthemum cinerariifolium</name>
    <dbReference type="NCBI Taxonomy" id="118510"/>
    <lineage>
        <taxon>Eukaryota</taxon>
        <taxon>Viridiplantae</taxon>
        <taxon>Streptophyta</taxon>
        <taxon>Embryophyta</taxon>
        <taxon>Tracheophyta</taxon>
        <taxon>Spermatophyta</taxon>
        <taxon>Magnoliopsida</taxon>
        <taxon>eudicotyledons</taxon>
        <taxon>Gunneridae</taxon>
        <taxon>Pentapetalae</taxon>
        <taxon>asterids</taxon>
        <taxon>campanulids</taxon>
        <taxon>Asterales</taxon>
        <taxon>Asteraceae</taxon>
        <taxon>Asteroideae</taxon>
        <taxon>Anthemideae</taxon>
        <taxon>Anthemidinae</taxon>
        <taxon>Tanacetum</taxon>
    </lineage>
</organism>
<proteinExistence type="predicted"/>
<sequence length="69" mass="7888">MIFPCSFVEFPVINTNSPASYEASRNEFVLIVLNDGHATLLRYTMNGTHPRAVRYGINQSSVKELFYFL</sequence>
<accession>A0A699S843</accession>
<protein>
    <submittedName>
        <fullName evidence="1">Uncharacterized protein</fullName>
    </submittedName>
</protein>
<dbReference type="AlphaFoldDB" id="A0A699S843"/>
<gene>
    <name evidence="1" type="ORF">Tci_865709</name>
</gene>
<comment type="caution">
    <text evidence="1">The sequence shown here is derived from an EMBL/GenBank/DDBJ whole genome shotgun (WGS) entry which is preliminary data.</text>
</comment>
<feature type="non-terminal residue" evidence="1">
    <location>
        <position position="69"/>
    </location>
</feature>
<reference evidence="1" key="1">
    <citation type="journal article" date="2019" name="Sci. Rep.">
        <title>Draft genome of Tanacetum cinerariifolium, the natural source of mosquito coil.</title>
        <authorList>
            <person name="Yamashiro T."/>
            <person name="Shiraishi A."/>
            <person name="Satake H."/>
            <person name="Nakayama K."/>
        </authorList>
    </citation>
    <scope>NUCLEOTIDE SEQUENCE</scope>
</reference>
<evidence type="ECO:0000313" key="1">
    <source>
        <dbReference type="EMBL" id="GFC93739.1"/>
    </source>
</evidence>
<dbReference type="EMBL" id="BKCJ011145097">
    <property type="protein sequence ID" value="GFC93739.1"/>
    <property type="molecule type" value="Genomic_DNA"/>
</dbReference>
<name>A0A699S843_TANCI</name>